<gene>
    <name evidence="2" type="ORF">OFBG_01836</name>
</gene>
<evidence type="ECO:0000313" key="2">
    <source>
        <dbReference type="EMBL" id="EEO30808.1"/>
    </source>
</evidence>
<dbReference type="EMBL" id="GG658170">
    <property type="protein sequence ID" value="EEO30808.1"/>
    <property type="molecule type" value="Genomic_DNA"/>
</dbReference>
<reference evidence="2 3" key="1">
    <citation type="submission" date="2009-02" db="EMBL/GenBank/DDBJ databases">
        <title>The Genome Sequence of Oxalobacter formigenes OXCC13.</title>
        <authorList>
            <consortium name="The Broad Institute Genome Sequencing Platform"/>
            <person name="Ward D."/>
            <person name="Young S.K."/>
            <person name="Kodira C.D."/>
            <person name="Zeng Q."/>
            <person name="Koehrsen M."/>
            <person name="Alvarado L."/>
            <person name="Berlin A."/>
            <person name="Borenstein D."/>
            <person name="Chen Z."/>
            <person name="Engels R."/>
            <person name="Freedman E."/>
            <person name="Gellesch M."/>
            <person name="Goldberg J."/>
            <person name="Griggs A."/>
            <person name="Gujja S."/>
            <person name="Heiman D."/>
            <person name="Hepburn T."/>
            <person name="Howarth C."/>
            <person name="Jen D."/>
            <person name="Larson L."/>
            <person name="Lewis B."/>
            <person name="Mehta T."/>
            <person name="Park D."/>
            <person name="Pearson M."/>
            <person name="Roberts A."/>
            <person name="Saif S."/>
            <person name="Shea T."/>
            <person name="Shenoy N."/>
            <person name="Sisk P."/>
            <person name="Stolte C."/>
            <person name="Sykes S."/>
            <person name="Walk T."/>
            <person name="White J."/>
            <person name="Yandava C."/>
            <person name="Allison M.J."/>
            <person name="Lander E."/>
            <person name="Nusbaum C."/>
            <person name="Galagan J."/>
            <person name="Birren B."/>
        </authorList>
    </citation>
    <scope>NUCLEOTIDE SEQUENCE [LARGE SCALE GENOMIC DNA]</scope>
    <source>
        <strain evidence="2 3">OXCC13</strain>
    </source>
</reference>
<evidence type="ECO:0000259" key="1">
    <source>
        <dbReference type="Pfam" id="PF03886"/>
    </source>
</evidence>
<dbReference type="AlphaFoldDB" id="C3XC82"/>
<sequence length="205" mass="22580">MSKGLVMSKQFRLFVAAILSVFLLGACALGDGRPPATLYDFGPLKTNGLVQLPDDMPVIRTRVHSPEWMSENLMYYRLNYVNDQQVRFYTESSWNTNPAKLFKNRLDSYLASAGSTVTGFRTTSPTLTVRVYIEDFGQHFTSPSASVGHVSLRASLFRGKDLIAQKSFTRDIPATTADAAGGVRAMAQATDAVIGDILNWMVASR</sequence>
<dbReference type="eggNOG" id="COG3218">
    <property type="taxonomic scope" value="Bacteria"/>
</dbReference>
<evidence type="ECO:0000313" key="3">
    <source>
        <dbReference type="Proteomes" id="UP000005089"/>
    </source>
</evidence>
<dbReference type="STRING" id="847.BRW83_0250"/>
<dbReference type="InterPro" id="IPR005586">
    <property type="entry name" value="ABC_trans_aux"/>
</dbReference>
<dbReference type="HOGENOM" id="CLU_091341_1_0_4"/>
<accession>C3XC82</accession>
<dbReference type="Proteomes" id="UP000005089">
    <property type="component" value="Unassembled WGS sequence"/>
</dbReference>
<proteinExistence type="predicted"/>
<dbReference type="Pfam" id="PF03886">
    <property type="entry name" value="ABC_trans_aux"/>
    <property type="match status" value="1"/>
</dbReference>
<feature type="domain" description="ABC-type transport auxiliary lipoprotein component" evidence="1">
    <location>
        <begin position="82"/>
        <end position="197"/>
    </location>
</feature>
<protein>
    <recommendedName>
        <fullName evidence="1">ABC-type transport auxiliary lipoprotein component domain-containing protein</fullName>
    </recommendedName>
</protein>
<dbReference type="PROSITE" id="PS51257">
    <property type="entry name" value="PROKAR_LIPOPROTEIN"/>
    <property type="match status" value="1"/>
</dbReference>
<dbReference type="SUPFAM" id="SSF159594">
    <property type="entry name" value="XCC0632-like"/>
    <property type="match status" value="1"/>
</dbReference>
<name>C3XC82_OXAFO</name>
<organism evidence="2 3">
    <name type="scientific">Oxalobacter formigenes OXCC13</name>
    <dbReference type="NCBI Taxonomy" id="556269"/>
    <lineage>
        <taxon>Bacteria</taxon>
        <taxon>Pseudomonadati</taxon>
        <taxon>Pseudomonadota</taxon>
        <taxon>Betaproteobacteria</taxon>
        <taxon>Burkholderiales</taxon>
        <taxon>Oxalobacteraceae</taxon>
        <taxon>Oxalobacter</taxon>
    </lineage>
</organism>
<dbReference type="Gene3D" id="3.40.50.10610">
    <property type="entry name" value="ABC-type transport auxiliary lipoprotein component"/>
    <property type="match status" value="1"/>
</dbReference>
<keyword evidence="3" id="KW-1185">Reference proteome</keyword>